<dbReference type="EMBL" id="JAIVEX010000001">
    <property type="protein sequence ID" value="MDB0520415.1"/>
    <property type="molecule type" value="Genomic_DNA"/>
</dbReference>
<evidence type="ECO:0000313" key="1">
    <source>
        <dbReference type="EMBL" id="MDB0520415.1"/>
    </source>
</evidence>
<sequence>MKASIETSPTGFRYIAVAMSIDWRQAPERIREILGVIGAEDIVAIAGDDAVSVDVRWWDFTFKNEDFRIVYEAWPDGLSIEPKNASGVSLLPDIEKLMQAA</sequence>
<dbReference type="Proteomes" id="UP001143674">
    <property type="component" value="Unassembled WGS sequence"/>
</dbReference>
<protein>
    <submittedName>
        <fullName evidence="1">DUF3630 family protein</fullName>
    </submittedName>
</protein>
<evidence type="ECO:0000313" key="2">
    <source>
        <dbReference type="Proteomes" id="UP001143674"/>
    </source>
</evidence>
<dbReference type="AlphaFoldDB" id="A0AAE3NEE6"/>
<accession>A0AAE3NEE6</accession>
<organism evidence="1 2">
    <name type="scientific">Ralstonia solanacearum</name>
    <name type="common">Pseudomonas solanacearum</name>
    <dbReference type="NCBI Taxonomy" id="305"/>
    <lineage>
        <taxon>Bacteria</taxon>
        <taxon>Pseudomonadati</taxon>
        <taxon>Pseudomonadota</taxon>
        <taxon>Betaproteobacteria</taxon>
        <taxon>Burkholderiales</taxon>
        <taxon>Burkholderiaceae</taxon>
        <taxon>Ralstonia</taxon>
        <taxon>Ralstonia solanacearum species complex</taxon>
    </lineage>
</organism>
<gene>
    <name evidence="1" type="ORF">LBW55_02135</name>
</gene>
<comment type="caution">
    <text evidence="1">The sequence shown here is derived from an EMBL/GenBank/DDBJ whole genome shotgun (WGS) entry which is preliminary data.</text>
</comment>
<proteinExistence type="predicted"/>
<reference evidence="1" key="1">
    <citation type="submission" date="2021-09" db="EMBL/GenBank/DDBJ databases">
        <title>Genomic analysis of Ralstonia spp.</title>
        <authorList>
            <person name="Aburjaile F."/>
            <person name="Ariute J.C."/>
            <person name="Pais A.K.L."/>
            <person name="Albuquerque G.M.R."/>
            <person name="Silva A.M.F."/>
            <person name="Brenig B."/>
            <person name="Azevedo V."/>
            <person name="Matiuzzi M."/>
            <person name="Ramos R."/>
            <person name="Goes-Neto A."/>
            <person name="Soares S."/>
            <person name="Iseppon A.M.B."/>
            <person name="Souza E."/>
            <person name="Gama M."/>
        </authorList>
    </citation>
    <scope>NUCLEOTIDE SEQUENCE</scope>
    <source>
        <strain evidence="1">B4</strain>
    </source>
</reference>
<name>A0AAE3NEE6_RALSL</name>
<dbReference type="RefSeq" id="WP_184851522.1">
    <property type="nucleotide sequence ID" value="NZ_JABZEH010000002.1"/>
</dbReference>